<name>A0A1B8AZN5_FUSPO</name>
<proteinExistence type="predicted"/>
<evidence type="ECO:0000313" key="2">
    <source>
        <dbReference type="Proteomes" id="UP000091967"/>
    </source>
</evidence>
<dbReference type="Proteomes" id="UP000091967">
    <property type="component" value="Unassembled WGS sequence"/>
</dbReference>
<gene>
    <name evidence="1" type="ORF">FPOA_06425</name>
</gene>
<accession>A0A1B8AZN5</accession>
<protein>
    <submittedName>
        <fullName evidence="1">Uncharacterized protein</fullName>
    </submittedName>
</protein>
<reference evidence="1 2" key="1">
    <citation type="submission" date="2016-06" db="EMBL/GenBank/DDBJ databases">
        <title>Living apart together: crosstalk between the core and supernumerary genomes in a fungal plant pathogen.</title>
        <authorList>
            <person name="Vanheule A."/>
            <person name="Audenaert K."/>
            <person name="Warris S."/>
            <person name="Van De Geest H."/>
            <person name="Schijlen E."/>
            <person name="Hofte M."/>
            <person name="De Saeger S."/>
            <person name="Haesaert G."/>
            <person name="Waalwijk C."/>
            <person name="Van Der Lee T."/>
        </authorList>
    </citation>
    <scope>NUCLEOTIDE SEQUENCE [LARGE SCALE GENOMIC DNA]</scope>
    <source>
        <strain evidence="1 2">2516</strain>
    </source>
</reference>
<sequence>MLSYLDSHTGDAFLDSHTGDAFQDSHTGDAPAVIVPIAPGPSRRLAIIDARLAVDLAAHCTLAAAENFLAGRIHFYQYRAFLWQEIAARAALAALEAGLGDFRG</sequence>
<dbReference type="EMBL" id="LYXU01000002">
    <property type="protein sequence ID" value="OBS25891.1"/>
    <property type="molecule type" value="Genomic_DNA"/>
</dbReference>
<evidence type="ECO:0000313" key="1">
    <source>
        <dbReference type="EMBL" id="OBS25891.1"/>
    </source>
</evidence>
<dbReference type="AlphaFoldDB" id="A0A1B8AZN5"/>
<comment type="caution">
    <text evidence="1">The sequence shown here is derived from an EMBL/GenBank/DDBJ whole genome shotgun (WGS) entry which is preliminary data.</text>
</comment>
<keyword evidence="2" id="KW-1185">Reference proteome</keyword>
<organism evidence="1 2">
    <name type="scientific">Fusarium poae</name>
    <dbReference type="NCBI Taxonomy" id="36050"/>
    <lineage>
        <taxon>Eukaryota</taxon>
        <taxon>Fungi</taxon>
        <taxon>Dikarya</taxon>
        <taxon>Ascomycota</taxon>
        <taxon>Pezizomycotina</taxon>
        <taxon>Sordariomycetes</taxon>
        <taxon>Hypocreomycetidae</taxon>
        <taxon>Hypocreales</taxon>
        <taxon>Nectriaceae</taxon>
        <taxon>Fusarium</taxon>
    </lineage>
</organism>